<feature type="transmembrane region" description="Helical" evidence="5">
    <location>
        <begin position="280"/>
        <end position="298"/>
    </location>
</feature>
<dbReference type="Gene3D" id="1.20.1540.10">
    <property type="entry name" value="Rhomboid-like"/>
    <property type="match status" value="1"/>
</dbReference>
<feature type="domain" description="Peptidase S54 rhomboid" evidence="6">
    <location>
        <begin position="340"/>
        <end position="450"/>
    </location>
</feature>
<dbReference type="Pfam" id="PF01694">
    <property type="entry name" value="Rhomboid"/>
    <property type="match status" value="1"/>
</dbReference>
<dbReference type="InterPro" id="IPR035952">
    <property type="entry name" value="Rhomboid-like_sf"/>
</dbReference>
<evidence type="ECO:0000256" key="2">
    <source>
        <dbReference type="ARBA" id="ARBA00022692"/>
    </source>
</evidence>
<evidence type="ECO:0000256" key="4">
    <source>
        <dbReference type="ARBA" id="ARBA00023136"/>
    </source>
</evidence>
<feature type="transmembrane region" description="Helical" evidence="5">
    <location>
        <begin position="433"/>
        <end position="452"/>
    </location>
</feature>
<protein>
    <submittedName>
        <fullName evidence="8">Rhomboid protease ROM9, putative (ROM9)</fullName>
    </submittedName>
</protein>
<dbReference type="AlphaFoldDB" id="A0A1A8WUA0"/>
<dbReference type="GO" id="GO:0006508">
    <property type="term" value="P:proteolysis"/>
    <property type="evidence" value="ECO:0007669"/>
    <property type="project" value="UniProtKB-KW"/>
</dbReference>
<feature type="transmembrane region" description="Helical" evidence="5">
    <location>
        <begin position="381"/>
        <end position="399"/>
    </location>
</feature>
<evidence type="ECO:0000313" key="9">
    <source>
        <dbReference type="Proteomes" id="UP000078546"/>
    </source>
</evidence>
<feature type="transmembrane region" description="Helical" evidence="5">
    <location>
        <begin position="318"/>
        <end position="337"/>
    </location>
</feature>
<keyword evidence="3 5" id="KW-1133">Transmembrane helix</keyword>
<sequence length="523" mass="61052">MGFQVREKRLTKLFTHVWRLCEGSFSVDGINIDCNRTCGIYPRRTNVDCNRTCGIYPRENRGSVDFPRGREKTWFMYHGHPLRYEVGRTNILKNNHVRKFTRYSQKAEKNEGKMKKNRIHGTDIIKGLHRTRENIHSLLEHVQILKVARKLHKMNRVILEIFSAGEKWIANFVRSSYCEVRLTYALLKKKVKNGLYATQRGNYANLFPSFFHTYTIYMQKNDKSIKHLFYSIAAKGRYSFNNIIYLFKGDLFRNVKKIYRVNGPYYYKRLFIYHYNKSPVTYTLMLLHILIYILWLNAKPIDTTSEFFGGRKKKRKSLYILTSDFMYTYFCCSLQSLREKRLYTLVTNLISHNTIQSFLLNTISLFYIGRSLEMILNSKNFILTYLVSGIISSYVQTLYHKNSYYSNIYVLGASGSISSILATYTLMYPSQNIYLYGVLALPLALFSSLYFLNELYCVLIDKNDNTGSPKSLQGFLHTYMRATRGALNRDVLGGPLLLPLRKESSLQIDCGRISSSESAVFPL</sequence>
<accession>A0A1A8WUA0</accession>
<dbReference type="Proteomes" id="UP000078546">
    <property type="component" value="Unassembled WGS sequence"/>
</dbReference>
<name>A0A1A8WUA0_PLAOA</name>
<dbReference type="InterPro" id="IPR050925">
    <property type="entry name" value="Rhomboid_protease_S54"/>
</dbReference>
<reference evidence="8" key="1">
    <citation type="submission" date="2016-05" db="EMBL/GenBank/DDBJ databases">
        <authorList>
            <person name="Lavstsen T."/>
            <person name="Jespersen J.S."/>
        </authorList>
    </citation>
    <scope>NUCLEOTIDE SEQUENCE [LARGE SCALE GENOMIC DNA]</scope>
</reference>
<reference evidence="9 10" key="2">
    <citation type="submission" date="2016-05" db="EMBL/GenBank/DDBJ databases">
        <authorList>
            <person name="Naeem Raeece"/>
        </authorList>
    </citation>
    <scope>NUCLEOTIDE SEQUENCE [LARGE SCALE GENOMIC DNA]</scope>
</reference>
<proteinExistence type="predicted"/>
<dbReference type="PANTHER" id="PTHR43731">
    <property type="entry name" value="RHOMBOID PROTEASE"/>
    <property type="match status" value="1"/>
</dbReference>
<dbReference type="SUPFAM" id="SSF144091">
    <property type="entry name" value="Rhomboid-like"/>
    <property type="match status" value="1"/>
</dbReference>
<keyword evidence="8" id="KW-0645">Protease</keyword>
<dbReference type="InterPro" id="IPR022764">
    <property type="entry name" value="Peptidase_S54_rhomboid_dom"/>
</dbReference>
<evidence type="ECO:0000313" key="8">
    <source>
        <dbReference type="EMBL" id="SBS95432.1"/>
    </source>
</evidence>
<dbReference type="PANTHER" id="PTHR43731:SF26">
    <property type="entry name" value="RHOMBOID-LIKE PROTEIN 10, CHLOROPLASTIC"/>
    <property type="match status" value="1"/>
</dbReference>
<dbReference type="EMBL" id="FLQV01000450">
    <property type="protein sequence ID" value="SBS92803.1"/>
    <property type="molecule type" value="Genomic_DNA"/>
</dbReference>
<evidence type="ECO:0000256" key="3">
    <source>
        <dbReference type="ARBA" id="ARBA00022989"/>
    </source>
</evidence>
<evidence type="ECO:0000313" key="10">
    <source>
        <dbReference type="Proteomes" id="UP000078560"/>
    </source>
</evidence>
<organism evidence="8 10">
    <name type="scientific">Plasmodium ovale curtisi</name>
    <dbReference type="NCBI Taxonomy" id="864141"/>
    <lineage>
        <taxon>Eukaryota</taxon>
        <taxon>Sar</taxon>
        <taxon>Alveolata</taxon>
        <taxon>Apicomplexa</taxon>
        <taxon>Aconoidasida</taxon>
        <taxon>Haemosporida</taxon>
        <taxon>Plasmodiidae</taxon>
        <taxon>Plasmodium</taxon>
        <taxon>Plasmodium (Plasmodium)</taxon>
    </lineage>
</organism>
<evidence type="ECO:0000256" key="1">
    <source>
        <dbReference type="ARBA" id="ARBA00004141"/>
    </source>
</evidence>
<evidence type="ECO:0000313" key="7">
    <source>
        <dbReference type="EMBL" id="SBS92803.1"/>
    </source>
</evidence>
<dbReference type="EMBL" id="FLQU01002052">
    <property type="protein sequence ID" value="SBS95432.1"/>
    <property type="molecule type" value="Genomic_DNA"/>
</dbReference>
<comment type="subcellular location">
    <subcellularLocation>
        <location evidence="1">Membrane</location>
        <topology evidence="1">Multi-pass membrane protein</topology>
    </subcellularLocation>
</comment>
<evidence type="ECO:0000259" key="6">
    <source>
        <dbReference type="Pfam" id="PF01694"/>
    </source>
</evidence>
<keyword evidence="4 5" id="KW-0472">Membrane</keyword>
<evidence type="ECO:0000256" key="5">
    <source>
        <dbReference type="SAM" id="Phobius"/>
    </source>
</evidence>
<dbReference type="GO" id="GO:0004252">
    <property type="term" value="F:serine-type endopeptidase activity"/>
    <property type="evidence" value="ECO:0007669"/>
    <property type="project" value="InterPro"/>
</dbReference>
<feature type="transmembrane region" description="Helical" evidence="5">
    <location>
        <begin position="405"/>
        <end position="426"/>
    </location>
</feature>
<gene>
    <name evidence="7" type="ORF">POVCU1_024040</name>
    <name evidence="8" type="ORF">POVCU2_0095810</name>
</gene>
<keyword evidence="2 5" id="KW-0812">Transmembrane</keyword>
<keyword evidence="8" id="KW-0378">Hydrolase</keyword>
<dbReference type="GO" id="GO:0016020">
    <property type="term" value="C:membrane"/>
    <property type="evidence" value="ECO:0007669"/>
    <property type="project" value="UniProtKB-SubCell"/>
</dbReference>
<dbReference type="Proteomes" id="UP000078560">
    <property type="component" value="Unassembled WGS sequence"/>
</dbReference>